<feature type="domain" description="Phosphate acetyl/butaryl transferase" evidence="4">
    <location>
        <begin position="77"/>
        <end position="289"/>
    </location>
</feature>
<dbReference type="RefSeq" id="WP_235962241.1">
    <property type="nucleotide sequence ID" value="NZ_CAJEWD010000008.1"/>
</dbReference>
<evidence type="ECO:0000313" key="6">
    <source>
        <dbReference type="Proteomes" id="UP000589351"/>
    </source>
</evidence>
<evidence type="ECO:0000256" key="3">
    <source>
        <dbReference type="ARBA" id="ARBA00023315"/>
    </source>
</evidence>
<proteinExistence type="inferred from homology"/>
<dbReference type="AlphaFoldDB" id="A0A6V7RIN8"/>
<dbReference type="InterPro" id="IPR012147">
    <property type="entry name" value="P_Ac_Bu_trans"/>
</dbReference>
<sequence length="295" mass="32169">MTFDSMLNLNNTASKSIALVRANSLDLLEIVKETSTDSTVSWHLFDNKDGLEEAFKKLNFEWYDHRISIHHTESDEEASNAAAALIQTGQANILMKGIISTNTILKSVLNKSLKLLDQPLLSHIALFKLPSYHKPLIISDAAMNINPDEQMKISIIDNALRVAEKIGVTEPKVALISAVEKVNPKIESTVINQSIADNHHFKNAVVEGPMSYDLALSKAAAEVKSYESKVAGDVDILIMPNIDAGNVLYKALTISAGAHVAGLIIGLKAPFVLTSRADSKDEKLNSLKLAFQLLT</sequence>
<dbReference type="InterPro" id="IPR002505">
    <property type="entry name" value="PTA_PTB"/>
</dbReference>
<accession>A0A6V7RIN8</accession>
<gene>
    <name evidence="5" type="primary">pta_2</name>
    <name evidence="5" type="ORF">JEODO184_01272</name>
</gene>
<keyword evidence="3" id="KW-0012">Acyltransferase</keyword>
<reference evidence="5 6" key="1">
    <citation type="submission" date="2020-07" db="EMBL/GenBank/DDBJ databases">
        <authorList>
            <person name="Criscuolo A."/>
        </authorList>
    </citation>
    <scope>NUCLEOTIDE SEQUENCE [LARGE SCALE GENOMIC DNA]</scope>
    <source>
        <strain evidence="5">CIP111649</strain>
    </source>
</reference>
<keyword evidence="6" id="KW-1185">Reference proteome</keyword>
<evidence type="ECO:0000256" key="2">
    <source>
        <dbReference type="ARBA" id="ARBA00022679"/>
    </source>
</evidence>
<comment type="similarity">
    <text evidence="1">Belongs to the phosphate acetyltransferase and butyryltransferase family.</text>
</comment>
<dbReference type="GO" id="GO:0006085">
    <property type="term" value="P:acetyl-CoA biosynthetic process"/>
    <property type="evidence" value="ECO:0007669"/>
    <property type="project" value="UniProtKB-UniPathway"/>
</dbReference>
<dbReference type="PANTHER" id="PTHR43356">
    <property type="entry name" value="PHOSPHATE ACETYLTRANSFERASE"/>
    <property type="match status" value="1"/>
</dbReference>
<dbReference type="Proteomes" id="UP000589351">
    <property type="component" value="Unassembled WGS sequence"/>
</dbReference>
<dbReference type="PIRSF" id="PIRSF000428">
    <property type="entry name" value="P_Ac_trans"/>
    <property type="match status" value="1"/>
</dbReference>
<evidence type="ECO:0000313" key="5">
    <source>
        <dbReference type="EMBL" id="CAD2077933.1"/>
    </source>
</evidence>
<name>A0A6V7RIN8_9STAP</name>
<comment type="caution">
    <text evidence="5">The sequence shown here is derived from an EMBL/GenBank/DDBJ whole genome shotgun (WGS) entry which is preliminary data.</text>
</comment>
<dbReference type="SUPFAM" id="SSF53659">
    <property type="entry name" value="Isocitrate/Isopropylmalate dehydrogenase-like"/>
    <property type="match status" value="1"/>
</dbReference>
<protein>
    <submittedName>
        <fullName evidence="5">Phosphate acetyltransferase</fullName>
    </submittedName>
</protein>
<dbReference type="PANTHER" id="PTHR43356:SF2">
    <property type="entry name" value="PHOSPHATE ACETYLTRANSFERASE"/>
    <property type="match status" value="1"/>
</dbReference>
<evidence type="ECO:0000256" key="1">
    <source>
        <dbReference type="ARBA" id="ARBA00005656"/>
    </source>
</evidence>
<dbReference type="Gene3D" id="3.40.718.10">
    <property type="entry name" value="Isopropylmalate Dehydrogenase"/>
    <property type="match status" value="1"/>
</dbReference>
<dbReference type="EMBL" id="CAJEWD010000008">
    <property type="protein sequence ID" value="CAD2077933.1"/>
    <property type="molecule type" value="Genomic_DNA"/>
</dbReference>
<dbReference type="GO" id="GO:0016746">
    <property type="term" value="F:acyltransferase activity"/>
    <property type="evidence" value="ECO:0007669"/>
    <property type="project" value="UniProtKB-KW"/>
</dbReference>
<dbReference type="Pfam" id="PF01515">
    <property type="entry name" value="PTA_PTB"/>
    <property type="match status" value="1"/>
</dbReference>
<dbReference type="UniPathway" id="UPA00340">
    <property type="reaction ID" value="UER00459"/>
</dbReference>
<organism evidence="5 6">
    <name type="scientific">Jeotgalicoccus meleagridis</name>
    <dbReference type="NCBI Taxonomy" id="2759181"/>
    <lineage>
        <taxon>Bacteria</taxon>
        <taxon>Bacillati</taxon>
        <taxon>Bacillota</taxon>
        <taxon>Bacilli</taxon>
        <taxon>Bacillales</taxon>
        <taxon>Staphylococcaceae</taxon>
        <taxon>Jeotgalicoccus</taxon>
    </lineage>
</organism>
<keyword evidence="2 5" id="KW-0808">Transferase</keyword>
<dbReference type="InterPro" id="IPR050500">
    <property type="entry name" value="Phos_Acetyltrans/Butyryltrans"/>
</dbReference>
<evidence type="ECO:0000259" key="4">
    <source>
        <dbReference type="Pfam" id="PF01515"/>
    </source>
</evidence>